<keyword evidence="1" id="KW-0472">Membrane</keyword>
<evidence type="ECO:0000313" key="3">
    <source>
        <dbReference type="Proteomes" id="UP001596997"/>
    </source>
</evidence>
<keyword evidence="1" id="KW-0812">Transmembrane</keyword>
<dbReference type="EMBL" id="JBHTJM010000008">
    <property type="protein sequence ID" value="MFD0963793.1"/>
    <property type="molecule type" value="Genomic_DNA"/>
</dbReference>
<reference evidence="3" key="1">
    <citation type="journal article" date="2019" name="Int. J. Syst. Evol. Microbiol.">
        <title>The Global Catalogue of Microorganisms (GCM) 10K type strain sequencing project: providing services to taxonomists for standard genome sequencing and annotation.</title>
        <authorList>
            <consortium name="The Broad Institute Genomics Platform"/>
            <consortium name="The Broad Institute Genome Sequencing Center for Infectious Disease"/>
            <person name="Wu L."/>
            <person name="Ma J."/>
        </authorList>
    </citation>
    <scope>NUCLEOTIDE SEQUENCE [LARGE SCALE GENOMIC DNA]</scope>
    <source>
        <strain evidence="3">CCUG 62114</strain>
    </source>
</reference>
<sequence length="121" mass="13243">MSTITTAKSIFANGKFLETKIKASDIFLVKLYKRLSIEFEEAYYLNAAITIMLQSVIGAIAAMVILANMKNSNYGIFQLGLCIGLSSIFNALILGQIKPKIVFKGLLLSVVVNILLIVINI</sequence>
<keyword evidence="3" id="KW-1185">Reference proteome</keyword>
<proteinExistence type="predicted"/>
<evidence type="ECO:0000313" key="2">
    <source>
        <dbReference type="EMBL" id="MFD0963793.1"/>
    </source>
</evidence>
<comment type="caution">
    <text evidence="2">The sequence shown here is derived from an EMBL/GenBank/DDBJ whole genome shotgun (WGS) entry which is preliminary data.</text>
</comment>
<dbReference type="Proteomes" id="UP001596997">
    <property type="component" value="Unassembled WGS sequence"/>
</dbReference>
<dbReference type="RefSeq" id="WP_377714875.1">
    <property type="nucleotide sequence ID" value="NZ_JBHTJM010000008.1"/>
</dbReference>
<gene>
    <name evidence="2" type="ORF">ACFQ1O_07225</name>
</gene>
<protein>
    <submittedName>
        <fullName evidence="2">Uncharacterized protein</fullName>
    </submittedName>
</protein>
<name>A0ABW3I1U5_9FLAO</name>
<organism evidence="2 3">
    <name type="scientific">Pseudofulvibacter geojedonensis</name>
    <dbReference type="NCBI Taxonomy" id="1123758"/>
    <lineage>
        <taxon>Bacteria</taxon>
        <taxon>Pseudomonadati</taxon>
        <taxon>Bacteroidota</taxon>
        <taxon>Flavobacteriia</taxon>
        <taxon>Flavobacteriales</taxon>
        <taxon>Flavobacteriaceae</taxon>
        <taxon>Pseudofulvibacter</taxon>
    </lineage>
</organism>
<accession>A0ABW3I1U5</accession>
<feature type="transmembrane region" description="Helical" evidence="1">
    <location>
        <begin position="101"/>
        <end position="119"/>
    </location>
</feature>
<keyword evidence="1" id="KW-1133">Transmembrane helix</keyword>
<evidence type="ECO:0000256" key="1">
    <source>
        <dbReference type="SAM" id="Phobius"/>
    </source>
</evidence>
<feature type="transmembrane region" description="Helical" evidence="1">
    <location>
        <begin position="75"/>
        <end position="94"/>
    </location>
</feature>
<feature type="transmembrane region" description="Helical" evidence="1">
    <location>
        <begin position="43"/>
        <end position="69"/>
    </location>
</feature>